<dbReference type="SUPFAM" id="SSF81383">
    <property type="entry name" value="F-box domain"/>
    <property type="match status" value="1"/>
</dbReference>
<organism evidence="5 6">
    <name type="scientific">Haplochromis burtoni</name>
    <name type="common">Burton's mouthbrooder</name>
    <name type="synonym">Chromis burtoni</name>
    <dbReference type="NCBI Taxonomy" id="8153"/>
    <lineage>
        <taxon>Eukaryota</taxon>
        <taxon>Metazoa</taxon>
        <taxon>Chordata</taxon>
        <taxon>Craniata</taxon>
        <taxon>Vertebrata</taxon>
        <taxon>Euteleostomi</taxon>
        <taxon>Actinopterygii</taxon>
        <taxon>Neopterygii</taxon>
        <taxon>Teleostei</taxon>
        <taxon>Neoteleostei</taxon>
        <taxon>Acanthomorphata</taxon>
        <taxon>Ovalentaria</taxon>
        <taxon>Cichlomorphae</taxon>
        <taxon>Cichliformes</taxon>
        <taxon>Cichlidae</taxon>
        <taxon>African cichlids</taxon>
        <taxon>Pseudocrenilabrinae</taxon>
        <taxon>Haplochromini</taxon>
        <taxon>Haplochromis</taxon>
    </lineage>
</organism>
<feature type="compositionally biased region" description="Polar residues" evidence="4">
    <location>
        <begin position="841"/>
        <end position="852"/>
    </location>
</feature>
<dbReference type="OrthoDB" id="674604at2759"/>
<dbReference type="GeneTree" id="ENSGT00940000158003"/>
<keyword evidence="1 3" id="KW-0853">WD repeat</keyword>
<dbReference type="CTD" id="10517"/>
<evidence type="ECO:0000256" key="1">
    <source>
        <dbReference type="ARBA" id="ARBA00022574"/>
    </source>
</evidence>
<dbReference type="Ensembl" id="ENSHBUT00000004890.1">
    <property type="protein sequence ID" value="ENSHBUP00000025866.1"/>
    <property type="gene ID" value="ENSHBUG00000008123.1"/>
</dbReference>
<sequence length="859" mass="96508">MFVFVVMLKTKKMLPGADVVNVKETTESVDMKSVNASKSFSTKKAEGCVSMCGICPTCVFASNPPGSSRCLWKVSDEFKRRFALTLLLRCRSVQVLENIQGVLRGATSWTLHTYARSRSPITPQEHPLRFSHQGHDGKPLGVNVKEIWKWFSSSPDWVKSSYVCRIFSLCDSELLRMVANLTNVLLIRQKSGFLEFNVSNHNNNHDNQEESEDPALMVVPGSSKSVSGVSRHRDFISCLPVDLSKRILGMLGEHTLIHCTAVCQYWELLAKETMEEMKFRRNFQGQIIPMIEGCSSVNFVSPTYANIVEIPVPVKDDKEEDIYSTVHKLKPFNSAYANIRTTAVQMEERNVYCGAYFTKVLLDNEDPYRVLDYRGGLLLATGSKDRLVRLFYVSSETEDVSVLKGHVGSIRAVLLCEDRDLLITASFDTSIRCWNLKTDQCDMALYGHTGTVNCLDADADKLVSGAKDCAVKVWCLQTGKPFNGFNFKHPSPVLCVKVSKTTIYSSCKQGLVKIWDMENAALLRTIDAHRSAVKCLFLDDWHLLSGDCTGNVMVWSINHNVEECLITFSHQKEVKSLTLLYLRVITGCVDGKIRIFNFLTGDCLREITAETGTGRLLSLHFLDQSILVNTIYSVKLFQFAKVFWDYASSSRGDHCDVMPQDSLVSEKSAASLRKFPLSAPAGDHVAQLPSTTQKIHSHDCMKPERGERLHRTHILSSPIKCQIQPRVCSEIAKQSVKLSEKAATERIKKRGLHHPLTQDCIHLRVNTILRSQCTEEVSINMESKARLRDLWGPHTAKASLHSSPKQSMHMCSLQETHDGHPSRAKTCVPVVKRTITEHMTNKPQGRQVSTAPRDTKRTL</sequence>
<dbReference type="SMART" id="SM00320">
    <property type="entry name" value="WD40"/>
    <property type="match status" value="6"/>
</dbReference>
<evidence type="ECO:0000313" key="5">
    <source>
        <dbReference type="Ensembl" id="ENSHBUP00000025866.1"/>
    </source>
</evidence>
<keyword evidence="6" id="KW-1185">Reference proteome</keyword>
<dbReference type="SUPFAM" id="SSF50978">
    <property type="entry name" value="WD40 repeat-like"/>
    <property type="match status" value="1"/>
</dbReference>
<reference evidence="5" key="2">
    <citation type="submission" date="2025-09" db="UniProtKB">
        <authorList>
            <consortium name="Ensembl"/>
        </authorList>
    </citation>
    <scope>IDENTIFICATION</scope>
</reference>
<dbReference type="CDD" id="cd00200">
    <property type="entry name" value="WD40"/>
    <property type="match status" value="1"/>
</dbReference>
<dbReference type="Gene3D" id="1.20.1280.50">
    <property type="match status" value="1"/>
</dbReference>
<evidence type="ECO:0000256" key="4">
    <source>
        <dbReference type="SAM" id="MobiDB-lite"/>
    </source>
</evidence>
<dbReference type="InterPro" id="IPR036047">
    <property type="entry name" value="F-box-like_dom_sf"/>
</dbReference>
<dbReference type="AlphaFoldDB" id="A0A3Q2WJL7"/>
<keyword evidence="2" id="KW-0677">Repeat</keyword>
<feature type="repeat" description="WD" evidence="3">
    <location>
        <begin position="445"/>
        <end position="484"/>
    </location>
</feature>
<dbReference type="Proteomes" id="UP000264840">
    <property type="component" value="Unplaced"/>
</dbReference>
<dbReference type="Pfam" id="PF00400">
    <property type="entry name" value="WD40"/>
    <property type="match status" value="2"/>
</dbReference>
<feature type="region of interest" description="Disordered" evidence="4">
    <location>
        <begin position="838"/>
        <end position="859"/>
    </location>
</feature>
<dbReference type="InterPro" id="IPR015943">
    <property type="entry name" value="WD40/YVTN_repeat-like_dom_sf"/>
</dbReference>
<dbReference type="OMA" id="EIWKWFS"/>
<reference evidence="5" key="1">
    <citation type="submission" date="2025-08" db="UniProtKB">
        <authorList>
            <consortium name="Ensembl"/>
        </authorList>
    </citation>
    <scope>IDENTIFICATION</scope>
</reference>
<evidence type="ECO:0000313" key="6">
    <source>
        <dbReference type="Proteomes" id="UP000264840"/>
    </source>
</evidence>
<protein>
    <submittedName>
        <fullName evidence="5">F-box and WD repeat domain containing 10</fullName>
    </submittedName>
</protein>
<dbReference type="InterPro" id="IPR036322">
    <property type="entry name" value="WD40_repeat_dom_sf"/>
</dbReference>
<evidence type="ECO:0000256" key="2">
    <source>
        <dbReference type="ARBA" id="ARBA00022737"/>
    </source>
</evidence>
<dbReference type="PANTHER" id="PTHR19872:SF7">
    <property type="entry name" value="F-BOX AND WD REPEAT DOMAIN CONTAINING PROTEIN 10B-RELATED"/>
    <property type="match status" value="1"/>
</dbReference>
<dbReference type="PROSITE" id="PS50294">
    <property type="entry name" value="WD_REPEATS_REGION"/>
    <property type="match status" value="2"/>
</dbReference>
<evidence type="ECO:0000256" key="3">
    <source>
        <dbReference type="PROSITE-ProRule" id="PRU00221"/>
    </source>
</evidence>
<accession>A0A3Q2WJL7</accession>
<dbReference type="Gene3D" id="2.130.10.10">
    <property type="entry name" value="YVTN repeat-like/Quinoprotein amine dehydrogenase"/>
    <property type="match status" value="1"/>
</dbReference>
<dbReference type="InterPro" id="IPR051075">
    <property type="entry name" value="SCF_subunit_WD-repeat"/>
</dbReference>
<dbReference type="RefSeq" id="XP_014190829.1">
    <property type="nucleotide sequence ID" value="XM_014335343.2"/>
</dbReference>
<proteinExistence type="predicted"/>
<dbReference type="STRING" id="8153.ENSHBUP00000025866"/>
<name>A0A3Q2WJL7_HAPBU</name>
<dbReference type="PANTHER" id="PTHR19872">
    <property type="entry name" value="UBIQUITIN LIGASE SPECIFICITY FACTOR/HREP PROTEIN"/>
    <property type="match status" value="1"/>
</dbReference>
<dbReference type="GeneID" id="102303482"/>
<feature type="repeat" description="WD" evidence="3">
    <location>
        <begin position="403"/>
        <end position="444"/>
    </location>
</feature>
<dbReference type="InterPro" id="IPR001680">
    <property type="entry name" value="WD40_rpt"/>
</dbReference>
<dbReference type="PROSITE" id="PS50082">
    <property type="entry name" value="WD_REPEATS_2"/>
    <property type="match status" value="2"/>
</dbReference>